<dbReference type="GO" id="GO:0016705">
    <property type="term" value="F:oxidoreductase activity, acting on paired donors, with incorporation or reduction of molecular oxygen"/>
    <property type="evidence" value="ECO:0007669"/>
    <property type="project" value="InterPro"/>
</dbReference>
<evidence type="ECO:0000313" key="3">
    <source>
        <dbReference type="EMBL" id="PVG82350.1"/>
    </source>
</evidence>
<dbReference type="Pfam" id="PF00296">
    <property type="entry name" value="Bac_luciferase"/>
    <property type="match status" value="1"/>
</dbReference>
<dbReference type="InterPro" id="IPR011251">
    <property type="entry name" value="Luciferase-like_dom"/>
</dbReference>
<organism evidence="3 4">
    <name type="scientific">Nocardioides gansuensis</name>
    <dbReference type="NCBI Taxonomy" id="2138300"/>
    <lineage>
        <taxon>Bacteria</taxon>
        <taxon>Bacillati</taxon>
        <taxon>Actinomycetota</taxon>
        <taxon>Actinomycetes</taxon>
        <taxon>Propionibacteriales</taxon>
        <taxon>Nocardioidaceae</taxon>
        <taxon>Nocardioides</taxon>
    </lineage>
</organism>
<dbReference type="InterPro" id="IPR050564">
    <property type="entry name" value="F420-G6PD/mer"/>
</dbReference>
<dbReference type="RefSeq" id="WP_116572654.1">
    <property type="nucleotide sequence ID" value="NZ_QDGZ01000005.1"/>
</dbReference>
<dbReference type="InterPro" id="IPR036661">
    <property type="entry name" value="Luciferase-like_sf"/>
</dbReference>
<dbReference type="SUPFAM" id="SSF51679">
    <property type="entry name" value="Bacterial luciferase-like"/>
    <property type="match status" value="1"/>
</dbReference>
<evidence type="ECO:0000313" key="4">
    <source>
        <dbReference type="Proteomes" id="UP000246018"/>
    </source>
</evidence>
<protein>
    <submittedName>
        <fullName evidence="3">LLM class F420-dependent oxidoreductase</fullName>
    </submittedName>
</protein>
<keyword evidence="4" id="KW-1185">Reference proteome</keyword>
<proteinExistence type="predicted"/>
<dbReference type="PANTHER" id="PTHR43244">
    <property type="match status" value="1"/>
</dbReference>
<keyword evidence="1" id="KW-0560">Oxidoreductase</keyword>
<sequence>MTEYGYYASHEQFPPEELVELAMLAEECGFDAVHSTNHFGAHGGEAGFAWSWLGATMCRTRVPFEVVTTPGWRFHPAQVAHSISTTCRIFPGRLVPALASDETADQPVQSWPGHAERSARLAESATVIRALLSGRAESDEPFTSTAPVPGWTLPEVPPPLFGAATTPTAAAELASWADGLITVGTRPDEVVPVASAFRARAGPDKPVHLQVDVAWRPSLEEAQEEALLHWSAKPVRPGRVAGDDFSEVAIVTDDAHELSTRLEELAALGIDRILLHPVGTDQAGFLRSFDKEVRPLL</sequence>
<accession>A0A2T8F9I4</accession>
<dbReference type="OrthoDB" id="180193at2"/>
<comment type="caution">
    <text evidence="3">The sequence shown here is derived from an EMBL/GenBank/DDBJ whole genome shotgun (WGS) entry which is preliminary data.</text>
</comment>
<feature type="domain" description="Luciferase-like" evidence="2">
    <location>
        <begin position="9"/>
        <end position="248"/>
    </location>
</feature>
<dbReference type="AlphaFoldDB" id="A0A2T8F9I4"/>
<dbReference type="Proteomes" id="UP000246018">
    <property type="component" value="Unassembled WGS sequence"/>
</dbReference>
<dbReference type="Gene3D" id="3.20.20.30">
    <property type="entry name" value="Luciferase-like domain"/>
    <property type="match status" value="1"/>
</dbReference>
<name>A0A2T8F9I4_9ACTN</name>
<dbReference type="EMBL" id="QDGZ01000005">
    <property type="protein sequence ID" value="PVG82350.1"/>
    <property type="molecule type" value="Genomic_DNA"/>
</dbReference>
<reference evidence="3 4" key="1">
    <citation type="submission" date="2018-04" db="EMBL/GenBank/DDBJ databases">
        <title>Genome of Nocardioides gansuensis WSJ-1.</title>
        <authorList>
            <person name="Wu S."/>
            <person name="Wang G."/>
        </authorList>
    </citation>
    <scope>NUCLEOTIDE SEQUENCE [LARGE SCALE GENOMIC DNA]</scope>
    <source>
        <strain evidence="3 4">WSJ-1</strain>
    </source>
</reference>
<dbReference type="PANTHER" id="PTHR43244:SF1">
    <property type="entry name" value="5,10-METHYLENETETRAHYDROMETHANOPTERIN REDUCTASE"/>
    <property type="match status" value="1"/>
</dbReference>
<evidence type="ECO:0000259" key="2">
    <source>
        <dbReference type="Pfam" id="PF00296"/>
    </source>
</evidence>
<evidence type="ECO:0000256" key="1">
    <source>
        <dbReference type="ARBA" id="ARBA00023002"/>
    </source>
</evidence>
<gene>
    <name evidence="3" type="ORF">DDE18_12765</name>
</gene>